<dbReference type="Gene3D" id="3.10.20.90">
    <property type="entry name" value="Phosphatidylinositol 3-kinase Catalytic Subunit, Chain A, domain 1"/>
    <property type="match status" value="1"/>
</dbReference>
<sequence>MIIHVFQPNDFVIELRMNPKAIGKDCLEEVCARLKIIEIHFFGLQYWHRNQFYWLCLRGRIDKQIATIGLNRNYRLYLRVKFFVPPHQIQQNSTRHQFYLNVLNHFERFELVDIGQKQRIKLIALIAQIDFGDFDPDSIDLKLIYSKWISMLFGSGKNSSENNFDKILKRNSAKRLSIDIGKHSKLMRKILSMAREILEYDDHLRSVCLCHKQLNGYSSMQAKNIFLRETFEIKNLGVEHYRIRMFNNKKGLIGIGSKELSIIDQNSRMKLIGFDKIKEMKYNWRGSFFNQNFEITISFQEENVLMAKTFRLNHQRQATDFYRLLMERRLFFSFPDVESIMTGSRFYSFFNSLVDSIQSTSSTTNAKITPRNLRRLQFDVDRTLRQSYDDNCRFIYHLNQCVNAKISANTLDRYAMTLDDQSSDSSIKTNKDNGDSKSSLCRICCDKLISIVFVPCGHILCNDCCIGIRNETCPFCKGEIELKQKIFL</sequence>
<dbReference type="Gene3D" id="3.30.40.10">
    <property type="entry name" value="Zinc/RING finger domain, C3HC4 (zinc finger)"/>
    <property type="match status" value="1"/>
</dbReference>
<dbReference type="Pfam" id="PF00373">
    <property type="entry name" value="FERM_M"/>
    <property type="match status" value="1"/>
</dbReference>
<organism evidence="3 4">
    <name type="scientific">Sarcoptes scabiei</name>
    <name type="common">Itch mite</name>
    <name type="synonym">Acarus scabiei</name>
    <dbReference type="NCBI Taxonomy" id="52283"/>
    <lineage>
        <taxon>Eukaryota</taxon>
        <taxon>Metazoa</taxon>
        <taxon>Ecdysozoa</taxon>
        <taxon>Arthropoda</taxon>
        <taxon>Chelicerata</taxon>
        <taxon>Arachnida</taxon>
        <taxon>Acari</taxon>
        <taxon>Acariformes</taxon>
        <taxon>Sarcoptiformes</taxon>
        <taxon>Astigmata</taxon>
        <taxon>Psoroptidia</taxon>
        <taxon>Sarcoptoidea</taxon>
        <taxon>Sarcoptidae</taxon>
        <taxon>Sarcoptinae</taxon>
        <taxon>Sarcoptes</taxon>
    </lineage>
</organism>
<dbReference type="GO" id="GO:0008270">
    <property type="term" value="F:zinc ion binding"/>
    <property type="evidence" value="ECO:0007669"/>
    <property type="project" value="UniProtKB-KW"/>
</dbReference>
<dbReference type="GO" id="GO:0004842">
    <property type="term" value="F:ubiquitin-protein transferase activity"/>
    <property type="evidence" value="ECO:0007669"/>
    <property type="project" value="TreeGrafter"/>
</dbReference>
<evidence type="ECO:0000256" key="1">
    <source>
        <dbReference type="ARBA" id="ARBA00022771"/>
    </source>
</evidence>
<dbReference type="PANTHER" id="PTHR23280">
    <property type="entry name" value="4.1 G PROTEIN"/>
    <property type="match status" value="1"/>
</dbReference>
<dbReference type="InterPro" id="IPR000299">
    <property type="entry name" value="FERM_domain"/>
</dbReference>
<name>A0A131ZSJ6_SARSC</name>
<dbReference type="CDD" id="cd14473">
    <property type="entry name" value="FERM_B-lobe"/>
    <property type="match status" value="1"/>
</dbReference>
<evidence type="ECO:0000256" key="2">
    <source>
        <dbReference type="ARBA" id="ARBA00022833"/>
    </source>
</evidence>
<dbReference type="SUPFAM" id="SSF47031">
    <property type="entry name" value="Second domain of FERM"/>
    <property type="match status" value="1"/>
</dbReference>
<dbReference type="VEuPathDB" id="VectorBase:SSCA008994"/>
<dbReference type="GO" id="GO:0048731">
    <property type="term" value="P:system development"/>
    <property type="evidence" value="ECO:0007669"/>
    <property type="project" value="UniProtKB-ARBA"/>
</dbReference>
<dbReference type="EMBL" id="JXLN01000003">
    <property type="protein sequence ID" value="KPL94024.1"/>
    <property type="molecule type" value="Genomic_DNA"/>
</dbReference>
<dbReference type="InterPro" id="IPR001841">
    <property type="entry name" value="Znf_RING"/>
</dbReference>
<dbReference type="GO" id="GO:0006511">
    <property type="term" value="P:ubiquitin-dependent protein catabolic process"/>
    <property type="evidence" value="ECO:0007669"/>
    <property type="project" value="TreeGrafter"/>
</dbReference>
<dbReference type="InterPro" id="IPR035963">
    <property type="entry name" value="FERM_2"/>
</dbReference>
<dbReference type="InterPro" id="IPR019748">
    <property type="entry name" value="FERM_central"/>
</dbReference>
<reference evidence="3 4" key="1">
    <citation type="journal article" date="2015" name="Parasit. Vectors">
        <title>Draft genome of the scabies mite.</title>
        <authorList>
            <person name="Rider S.D.Jr."/>
            <person name="Morgan M.S."/>
            <person name="Arlian L.G."/>
        </authorList>
    </citation>
    <scope>NUCLEOTIDE SEQUENCE [LARGE SCALE GENOMIC DNA]</scope>
    <source>
        <strain evidence="3">Arlian Lab</strain>
    </source>
</reference>
<dbReference type="SUPFAM" id="SSF57850">
    <property type="entry name" value="RING/U-box"/>
    <property type="match status" value="1"/>
</dbReference>
<protein>
    <submittedName>
        <fullName evidence="3">FERM domain-containing protein 1</fullName>
    </submittedName>
</protein>
<dbReference type="InterPro" id="IPR014352">
    <property type="entry name" value="FERM/acyl-CoA-bd_prot_sf"/>
</dbReference>
<dbReference type="Pfam" id="PF09379">
    <property type="entry name" value="FERM_N"/>
    <property type="match status" value="1"/>
</dbReference>
<dbReference type="AlphaFoldDB" id="A0A131ZSJ6"/>
<dbReference type="Proteomes" id="UP000616769">
    <property type="component" value="Unassembled WGS sequence"/>
</dbReference>
<proteinExistence type="predicted"/>
<dbReference type="PROSITE" id="PS50089">
    <property type="entry name" value="ZF_RING_2"/>
    <property type="match status" value="1"/>
</dbReference>
<dbReference type="InterPro" id="IPR013083">
    <property type="entry name" value="Znf_RING/FYVE/PHD"/>
</dbReference>
<comment type="caution">
    <text evidence="3">The sequence shown here is derived from an EMBL/GenBank/DDBJ whole genome shotgun (WGS) entry which is preliminary data.</text>
</comment>
<accession>A0A131ZSJ6</accession>
<dbReference type="GO" id="GO:0009887">
    <property type="term" value="P:animal organ morphogenesis"/>
    <property type="evidence" value="ECO:0007669"/>
    <property type="project" value="UniProtKB-ARBA"/>
</dbReference>
<dbReference type="InterPro" id="IPR029071">
    <property type="entry name" value="Ubiquitin-like_domsf"/>
</dbReference>
<keyword evidence="1" id="KW-0863">Zinc-finger</keyword>
<gene>
    <name evidence="3" type="ORF">QR98_0000870</name>
</gene>
<keyword evidence="2" id="KW-0862">Zinc</keyword>
<dbReference type="SUPFAM" id="SSF54236">
    <property type="entry name" value="Ubiquitin-like"/>
    <property type="match status" value="1"/>
</dbReference>
<dbReference type="OrthoDB" id="10037309at2759"/>
<evidence type="ECO:0000313" key="4">
    <source>
        <dbReference type="Proteomes" id="UP000616769"/>
    </source>
</evidence>
<evidence type="ECO:0000313" key="3">
    <source>
        <dbReference type="EMBL" id="KPL94024.1"/>
    </source>
</evidence>
<dbReference type="Gene3D" id="1.20.80.10">
    <property type="match status" value="1"/>
</dbReference>
<dbReference type="GO" id="GO:0071944">
    <property type="term" value="C:cell periphery"/>
    <property type="evidence" value="ECO:0007669"/>
    <property type="project" value="UniProtKB-ARBA"/>
</dbReference>
<keyword evidence="1" id="KW-0479">Metal-binding</keyword>
<dbReference type="InterPro" id="IPR019749">
    <property type="entry name" value="Band_41_domain"/>
</dbReference>
<dbReference type="SMART" id="SM00295">
    <property type="entry name" value="B41"/>
    <property type="match status" value="1"/>
</dbReference>
<dbReference type="Pfam" id="PF13920">
    <property type="entry name" value="zf-C3HC4_3"/>
    <property type="match status" value="1"/>
</dbReference>
<dbReference type="PROSITE" id="PS50057">
    <property type="entry name" value="FERM_3"/>
    <property type="match status" value="1"/>
</dbReference>
<dbReference type="InterPro" id="IPR018979">
    <property type="entry name" value="FERM_N"/>
</dbReference>
<dbReference type="PANTHER" id="PTHR23280:SF13">
    <property type="entry name" value="E3 UBIQUITIN-PROTEIN LIGASE MYLIP"/>
    <property type="match status" value="1"/>
</dbReference>